<dbReference type="RefSeq" id="WP_123959662.1">
    <property type="nucleotide sequence ID" value="NZ_CP033898.1"/>
</dbReference>
<name>A0A3G6IXF4_9CORY</name>
<protein>
    <recommendedName>
        <fullName evidence="2">HTH marR-type domain-containing protein</fullName>
    </recommendedName>
</protein>
<feature type="region of interest" description="Disordered" evidence="1">
    <location>
        <begin position="1"/>
        <end position="23"/>
    </location>
</feature>
<dbReference type="OrthoDB" id="4411133at2"/>
<reference evidence="3 4" key="1">
    <citation type="submission" date="2018-11" db="EMBL/GenBank/DDBJ databases">
        <authorList>
            <person name="Kleinhagauer T."/>
            <person name="Glaeser S.P."/>
            <person name="Spergser J."/>
            <person name="Ruckert C."/>
            <person name="Kaempfer P."/>
            <person name="Busse H.-J."/>
        </authorList>
    </citation>
    <scope>NUCLEOTIDE SEQUENCE [LARGE SCALE GENOMIC DNA]</scope>
    <source>
        <strain evidence="3 4">812CH</strain>
    </source>
</reference>
<dbReference type="Pfam" id="PF12802">
    <property type="entry name" value="MarR_2"/>
    <property type="match status" value="1"/>
</dbReference>
<feature type="domain" description="HTH marR-type" evidence="2">
    <location>
        <begin position="12"/>
        <end position="49"/>
    </location>
</feature>
<evidence type="ECO:0000313" key="4">
    <source>
        <dbReference type="Proteomes" id="UP000271426"/>
    </source>
</evidence>
<sequence>MGPLSAVTQAMREGARTAPEIERATGLSRSTISAVLGHLVDSGYLASSRDSSACTSCAMHCSHEGATCGRGLTTLTLKAPGPKH</sequence>
<dbReference type="InterPro" id="IPR000835">
    <property type="entry name" value="HTH_MarR-typ"/>
</dbReference>
<organism evidence="3 4">
    <name type="scientific">Corynebacterium pseudopelargi</name>
    <dbReference type="NCBI Taxonomy" id="2080757"/>
    <lineage>
        <taxon>Bacteria</taxon>
        <taxon>Bacillati</taxon>
        <taxon>Actinomycetota</taxon>
        <taxon>Actinomycetes</taxon>
        <taxon>Mycobacteriales</taxon>
        <taxon>Corynebacteriaceae</taxon>
        <taxon>Corynebacterium</taxon>
    </lineage>
</organism>
<gene>
    <name evidence="3" type="ORF">CPPEL_02550</name>
</gene>
<dbReference type="GO" id="GO:0003700">
    <property type="term" value="F:DNA-binding transcription factor activity"/>
    <property type="evidence" value="ECO:0007669"/>
    <property type="project" value="InterPro"/>
</dbReference>
<evidence type="ECO:0000259" key="2">
    <source>
        <dbReference type="Pfam" id="PF12802"/>
    </source>
</evidence>
<dbReference type="Proteomes" id="UP000271426">
    <property type="component" value="Chromosome"/>
</dbReference>
<dbReference type="KEGG" id="cpso:CPPEL_02550"/>
<dbReference type="EMBL" id="CP033898">
    <property type="protein sequence ID" value="AZA08644.1"/>
    <property type="molecule type" value="Genomic_DNA"/>
</dbReference>
<dbReference type="InterPro" id="IPR036390">
    <property type="entry name" value="WH_DNA-bd_sf"/>
</dbReference>
<feature type="compositionally biased region" description="Basic and acidic residues" evidence="1">
    <location>
        <begin position="13"/>
        <end position="23"/>
    </location>
</feature>
<proteinExistence type="predicted"/>
<dbReference type="AlphaFoldDB" id="A0A3G6IXF4"/>
<keyword evidence="4" id="KW-1185">Reference proteome</keyword>
<evidence type="ECO:0000313" key="3">
    <source>
        <dbReference type="EMBL" id="AZA08644.1"/>
    </source>
</evidence>
<dbReference type="Gene3D" id="1.10.10.10">
    <property type="entry name" value="Winged helix-like DNA-binding domain superfamily/Winged helix DNA-binding domain"/>
    <property type="match status" value="1"/>
</dbReference>
<dbReference type="SUPFAM" id="SSF46785">
    <property type="entry name" value="Winged helix' DNA-binding domain"/>
    <property type="match status" value="1"/>
</dbReference>
<dbReference type="InterPro" id="IPR036388">
    <property type="entry name" value="WH-like_DNA-bd_sf"/>
</dbReference>
<evidence type="ECO:0000256" key="1">
    <source>
        <dbReference type="SAM" id="MobiDB-lite"/>
    </source>
</evidence>
<accession>A0A3G6IXF4</accession>